<reference evidence="2 3" key="1">
    <citation type="submission" date="2011-08" db="EMBL/GenBank/DDBJ databases">
        <title>The Genome Sequence of Plasmodium vivax Brazil I.</title>
        <authorList>
            <consortium name="The Broad Institute Genome Sequencing Platform"/>
            <consortium name="The Broad Institute Genome Sequencing Center for Infectious Disease"/>
            <person name="Neafsey D."/>
            <person name="Carlton J."/>
            <person name="Barnwell J."/>
            <person name="Collins W."/>
            <person name="Escalante A."/>
            <person name="Mullikin J."/>
            <person name="Saul A."/>
            <person name="Guigo R."/>
            <person name="Camara F."/>
            <person name="Young S.K."/>
            <person name="Zeng Q."/>
            <person name="Gargeya S."/>
            <person name="Fitzgerald M."/>
            <person name="Haas B."/>
            <person name="Abouelleil A."/>
            <person name="Alvarado L."/>
            <person name="Arachchi H.M."/>
            <person name="Berlin A."/>
            <person name="Brown A."/>
            <person name="Chapman S.B."/>
            <person name="Chen Z."/>
            <person name="Dunbar C."/>
            <person name="Freedman E."/>
            <person name="Gearin G."/>
            <person name="Gellesch M."/>
            <person name="Goldberg J."/>
            <person name="Griggs A."/>
            <person name="Gujja S."/>
            <person name="Heiman D."/>
            <person name="Howarth C."/>
            <person name="Larson L."/>
            <person name="Lui A."/>
            <person name="MacDonald P.J.P."/>
            <person name="Montmayeur A."/>
            <person name="Murphy C."/>
            <person name="Neiman D."/>
            <person name="Pearson M."/>
            <person name="Priest M."/>
            <person name="Roberts A."/>
            <person name="Saif S."/>
            <person name="Shea T."/>
            <person name="Shenoy N."/>
            <person name="Sisk P."/>
            <person name="Stolte C."/>
            <person name="Sykes S."/>
            <person name="Wortman J."/>
            <person name="Nusbaum C."/>
            <person name="Birren B."/>
        </authorList>
    </citation>
    <scope>NUCLEOTIDE SEQUENCE [LARGE SCALE GENOMIC DNA]</scope>
    <source>
        <strain evidence="2 3">Brazil I</strain>
    </source>
</reference>
<sequence length="234" mass="27951">MKYDPYRPSKVPFIRLLAKQELKKELDRKRLREELIDFRKGNKEKNYSDDITAYSNLKKRGLNNLDLYKKVYGHRYAKKNVFGKLDCYCEKKLFDKMDYINELAEKKLNNKKSFIKKIFQKYYIPLFLFSLLPLLGSIFPTLFDGKNQAIIQVCKEDHSSSDGQCNNTVTWFHDNEIFRAFEEINFILFYNIVPIIVILVIIYILLKGIKYERLKSGKDKMSLKQYYRLCKSIL</sequence>
<evidence type="ECO:0000313" key="2">
    <source>
        <dbReference type="EMBL" id="KMZ89596.1"/>
    </source>
</evidence>
<evidence type="ECO:0000313" key="3">
    <source>
        <dbReference type="Proteomes" id="UP000053327"/>
    </source>
</evidence>
<organism evidence="2 3">
    <name type="scientific">Plasmodium vivax (strain Brazil I)</name>
    <dbReference type="NCBI Taxonomy" id="1033975"/>
    <lineage>
        <taxon>Eukaryota</taxon>
        <taxon>Sar</taxon>
        <taxon>Alveolata</taxon>
        <taxon>Apicomplexa</taxon>
        <taxon>Aconoidasida</taxon>
        <taxon>Haemosporida</taxon>
        <taxon>Plasmodiidae</taxon>
        <taxon>Plasmodium</taxon>
        <taxon>Plasmodium (Plasmodium)</taxon>
    </lineage>
</organism>
<accession>A0A0J9T3K0</accession>
<dbReference type="InterPro" id="IPR022139">
    <property type="entry name" value="Fam-L/Fam-M-like_plasmodium"/>
</dbReference>
<feature type="transmembrane region" description="Helical" evidence="1">
    <location>
        <begin position="187"/>
        <end position="206"/>
    </location>
</feature>
<dbReference type="Proteomes" id="UP000053327">
    <property type="component" value="Unassembled WGS sequence"/>
</dbReference>
<dbReference type="Pfam" id="PF12420">
    <property type="entry name" value="DUF3671"/>
    <property type="match status" value="1"/>
</dbReference>
<proteinExistence type="predicted"/>
<feature type="transmembrane region" description="Helical" evidence="1">
    <location>
        <begin position="122"/>
        <end position="143"/>
    </location>
</feature>
<keyword evidence="1" id="KW-1133">Transmembrane helix</keyword>
<keyword evidence="1" id="KW-0812">Transmembrane</keyword>
<evidence type="ECO:0008006" key="4">
    <source>
        <dbReference type="Google" id="ProtNLM"/>
    </source>
</evidence>
<gene>
    <name evidence="2" type="ORF">PVBG_06302</name>
</gene>
<dbReference type="AlphaFoldDB" id="A0A0J9T3K0"/>
<evidence type="ECO:0000256" key="1">
    <source>
        <dbReference type="SAM" id="Phobius"/>
    </source>
</evidence>
<protein>
    <recommendedName>
        <fullName evidence="4">Variable surface protein Vir35</fullName>
    </recommendedName>
</protein>
<dbReference type="EMBL" id="KQ234710">
    <property type="protein sequence ID" value="KMZ89596.1"/>
    <property type="molecule type" value="Genomic_DNA"/>
</dbReference>
<keyword evidence="1" id="KW-0472">Membrane</keyword>
<dbReference type="OrthoDB" id="389412at2759"/>
<name>A0A0J9T3K0_PLAV1</name>